<evidence type="ECO:0000313" key="2">
    <source>
        <dbReference type="Proteomes" id="UP000814128"/>
    </source>
</evidence>
<reference evidence="1" key="1">
    <citation type="submission" date="2021-02" db="EMBL/GenBank/DDBJ databases">
        <authorList>
            <consortium name="DOE Joint Genome Institute"/>
            <person name="Ahrendt S."/>
            <person name="Looney B.P."/>
            <person name="Miyauchi S."/>
            <person name="Morin E."/>
            <person name="Drula E."/>
            <person name="Courty P.E."/>
            <person name="Chicoki N."/>
            <person name="Fauchery L."/>
            <person name="Kohler A."/>
            <person name="Kuo A."/>
            <person name="Labutti K."/>
            <person name="Pangilinan J."/>
            <person name="Lipzen A."/>
            <person name="Riley R."/>
            <person name="Andreopoulos W."/>
            <person name="He G."/>
            <person name="Johnson J."/>
            <person name="Barry K.W."/>
            <person name="Grigoriev I.V."/>
            <person name="Nagy L."/>
            <person name="Hibbett D."/>
            <person name="Henrissat B."/>
            <person name="Matheny P.B."/>
            <person name="Labbe J."/>
            <person name="Martin F."/>
        </authorList>
    </citation>
    <scope>NUCLEOTIDE SEQUENCE</scope>
    <source>
        <strain evidence="1">EC-137</strain>
    </source>
</reference>
<evidence type="ECO:0000313" key="1">
    <source>
        <dbReference type="EMBL" id="KAI0027701.1"/>
    </source>
</evidence>
<name>A0ACB8Q7E7_9AGAM</name>
<sequence>MSDLESDAPETVTLSQSARTARRREKNLEAFTAVERQKAKDKNRKRDERLKQQAAARKEKGKGSAKGKGRGRAVKDSNSKDEETQRLEMRMARAMEEAEDEDEDGGDGDEFVGFALDRDEGDEYGMDEGDGMDGDRDEEEIVDEEYEVKESDDEGDREADEDLGAAQLAKSTYLPEDLFAPALSQKTSHSSNSASSPSAQPRKKQRRAVRKSKDILVGDRIVRTLATTSTHRTSATTAVSFTPSAGATTPHARINRFLNRTLALKGREHKGQRWERKPVNLGIFKNNDGAPLTGFVRPR</sequence>
<accession>A0ACB8Q7E7</accession>
<dbReference type="EMBL" id="MU273853">
    <property type="protein sequence ID" value="KAI0027701.1"/>
    <property type="molecule type" value="Genomic_DNA"/>
</dbReference>
<protein>
    <submittedName>
        <fullName evidence="1">Uncharacterized protein</fullName>
    </submittedName>
</protein>
<dbReference type="Proteomes" id="UP000814128">
    <property type="component" value="Unassembled WGS sequence"/>
</dbReference>
<reference evidence="1" key="2">
    <citation type="journal article" date="2022" name="New Phytol.">
        <title>Evolutionary transition to the ectomycorrhizal habit in the genomes of a hyperdiverse lineage of mushroom-forming fungi.</title>
        <authorList>
            <person name="Looney B."/>
            <person name="Miyauchi S."/>
            <person name="Morin E."/>
            <person name="Drula E."/>
            <person name="Courty P.E."/>
            <person name="Kohler A."/>
            <person name="Kuo A."/>
            <person name="LaButti K."/>
            <person name="Pangilinan J."/>
            <person name="Lipzen A."/>
            <person name="Riley R."/>
            <person name="Andreopoulos W."/>
            <person name="He G."/>
            <person name="Johnson J."/>
            <person name="Nolan M."/>
            <person name="Tritt A."/>
            <person name="Barry K.W."/>
            <person name="Grigoriev I.V."/>
            <person name="Nagy L.G."/>
            <person name="Hibbett D."/>
            <person name="Henrissat B."/>
            <person name="Matheny P.B."/>
            <person name="Labbe J."/>
            <person name="Martin F.M."/>
        </authorList>
    </citation>
    <scope>NUCLEOTIDE SEQUENCE</scope>
    <source>
        <strain evidence="1">EC-137</strain>
    </source>
</reference>
<gene>
    <name evidence="1" type="ORF">K488DRAFT_90545</name>
</gene>
<keyword evidence="2" id="KW-1185">Reference proteome</keyword>
<organism evidence="1 2">
    <name type="scientific">Vararia minispora EC-137</name>
    <dbReference type="NCBI Taxonomy" id="1314806"/>
    <lineage>
        <taxon>Eukaryota</taxon>
        <taxon>Fungi</taxon>
        <taxon>Dikarya</taxon>
        <taxon>Basidiomycota</taxon>
        <taxon>Agaricomycotina</taxon>
        <taxon>Agaricomycetes</taxon>
        <taxon>Russulales</taxon>
        <taxon>Lachnocladiaceae</taxon>
        <taxon>Vararia</taxon>
    </lineage>
</organism>
<comment type="caution">
    <text evidence="1">The sequence shown here is derived from an EMBL/GenBank/DDBJ whole genome shotgun (WGS) entry which is preliminary data.</text>
</comment>
<proteinExistence type="predicted"/>